<dbReference type="InterPro" id="IPR006357">
    <property type="entry name" value="HAD-SF_hydro_IIA"/>
</dbReference>
<dbReference type="RefSeq" id="XP_005771900.1">
    <property type="nucleotide sequence ID" value="XM_005771843.1"/>
</dbReference>
<evidence type="ECO:0000256" key="1">
    <source>
        <dbReference type="SAM" id="MobiDB-lite"/>
    </source>
</evidence>
<organism evidence="2 3">
    <name type="scientific">Emiliania huxleyi (strain CCMP1516)</name>
    <dbReference type="NCBI Taxonomy" id="280463"/>
    <lineage>
        <taxon>Eukaryota</taxon>
        <taxon>Haptista</taxon>
        <taxon>Haptophyta</taxon>
        <taxon>Prymnesiophyceae</taxon>
        <taxon>Isochrysidales</taxon>
        <taxon>Noelaerhabdaceae</taxon>
        <taxon>Emiliania</taxon>
    </lineage>
</organism>
<dbReference type="PaxDb" id="2903-EOD19471"/>
<dbReference type="SUPFAM" id="SSF56784">
    <property type="entry name" value="HAD-like"/>
    <property type="match status" value="1"/>
</dbReference>
<sequence length="825" mass="87199">MQAAARFREAIAILEHARDRAASSGCDLDLAERAATAVRDTVLRECIAAGLYANPSLLGDGSPIRVSSGVDAALMDEEDPPTALVASAPATPPFSPCAAEFAREGGELVDPVLSGVKALLIDLDGTMYSPSGPIPGADEFYGYLLRQRLPYVFLSNTGAKGAHGVQAKLAKNGFLLQAAPVPTDNIYTAAQAQCAYMADHIPHHARVFVIAGGVEGEDAWWMELLTAAAERLATWELRTRLTEEEAKEWAAIAGAAIAAAPGEGRPKVFVVLFTDGSISSSVDPKTNERGYADWSFDVIKKASILLSHGAEFARGSREVADQPSAAAAVCRLFTRSAPRAGPGMFSAMFRKLMYPLGSERHRVCGKGGGAAEGGKYMVGHAIEMLRRQGFDGEPHERPPRELHEVLIVGDRFDTDIRAGVAAGLRTCLVESGCHRMELQPYYPADRATYVAASVAELLPQQWLPRSFVFRTALAPARTPPRRCSDSLRSWALSRGNIVYASSAHAPSTSLIERLRHYFDAMDPGCTGTMPAADSYLALRLLGIAPQQRPVPRPASLAAGLVFPSRGRSSPAVPAAEPRPTGESEGEERRGGGEQPSLGRITFRQFCSEVQRGFELAVSGAPVSPGGVRPTACELRAAAAQIMYSKDAVPPSRRGGGEGSPPRRQQQSHRPRALSQIEPALRVEPEDTEALLGSSPPRVSSPGVGAAAAGEVAPVRCHRVRSGLTSSLPSLPAAAAPLFSDAAASSLSGFPPAAQAVVGQRLLGRGGGQRVSSLGGVPISTGDLTELGRESARLEELHGGRLGTPGGMRRAASSLPDHLYRLQPDS</sequence>
<protein>
    <submittedName>
        <fullName evidence="2">Uncharacterized protein</fullName>
    </submittedName>
</protein>
<reference evidence="2" key="2">
    <citation type="submission" date="2024-10" db="UniProtKB">
        <authorList>
            <consortium name="EnsemblProtists"/>
        </authorList>
    </citation>
    <scope>IDENTIFICATION</scope>
</reference>
<feature type="compositionally biased region" description="Low complexity" evidence="1">
    <location>
        <begin position="692"/>
        <end position="704"/>
    </location>
</feature>
<dbReference type="HOGENOM" id="CLU_343395_0_0_1"/>
<feature type="region of interest" description="Disordered" evidence="1">
    <location>
        <begin position="797"/>
        <end position="825"/>
    </location>
</feature>
<dbReference type="PANTHER" id="PTHR19288">
    <property type="entry name" value="4-NITROPHENYLPHOSPHATASE-RELATED"/>
    <property type="match status" value="1"/>
</dbReference>
<feature type="region of interest" description="Disordered" evidence="1">
    <location>
        <begin position="565"/>
        <end position="599"/>
    </location>
</feature>
<dbReference type="GO" id="GO:0005737">
    <property type="term" value="C:cytoplasm"/>
    <property type="evidence" value="ECO:0007669"/>
    <property type="project" value="TreeGrafter"/>
</dbReference>
<name>A0A0D3J7I6_EMIH1</name>
<proteinExistence type="predicted"/>
<keyword evidence="3" id="KW-1185">Reference proteome</keyword>
<dbReference type="GeneID" id="17265173"/>
<accession>A0A0D3J7I6</accession>
<evidence type="ECO:0000313" key="3">
    <source>
        <dbReference type="Proteomes" id="UP000013827"/>
    </source>
</evidence>
<evidence type="ECO:0000313" key="2">
    <source>
        <dbReference type="EnsemblProtists" id="EOD19471"/>
    </source>
</evidence>
<dbReference type="AlphaFoldDB" id="A0A0D3J7I6"/>
<dbReference type="Pfam" id="PF13242">
    <property type="entry name" value="Hydrolase_like"/>
    <property type="match status" value="1"/>
</dbReference>
<dbReference type="GO" id="GO:0016791">
    <property type="term" value="F:phosphatase activity"/>
    <property type="evidence" value="ECO:0007669"/>
    <property type="project" value="TreeGrafter"/>
</dbReference>
<dbReference type="InterPro" id="IPR023214">
    <property type="entry name" value="HAD_sf"/>
</dbReference>
<reference evidence="3" key="1">
    <citation type="journal article" date="2013" name="Nature">
        <title>Pan genome of the phytoplankton Emiliania underpins its global distribution.</title>
        <authorList>
            <person name="Read B.A."/>
            <person name="Kegel J."/>
            <person name="Klute M.J."/>
            <person name="Kuo A."/>
            <person name="Lefebvre S.C."/>
            <person name="Maumus F."/>
            <person name="Mayer C."/>
            <person name="Miller J."/>
            <person name="Monier A."/>
            <person name="Salamov A."/>
            <person name="Young J."/>
            <person name="Aguilar M."/>
            <person name="Claverie J.M."/>
            <person name="Frickenhaus S."/>
            <person name="Gonzalez K."/>
            <person name="Herman E.K."/>
            <person name="Lin Y.C."/>
            <person name="Napier J."/>
            <person name="Ogata H."/>
            <person name="Sarno A.F."/>
            <person name="Shmutz J."/>
            <person name="Schroeder D."/>
            <person name="de Vargas C."/>
            <person name="Verret F."/>
            <person name="von Dassow P."/>
            <person name="Valentin K."/>
            <person name="Van de Peer Y."/>
            <person name="Wheeler G."/>
            <person name="Dacks J.B."/>
            <person name="Delwiche C.F."/>
            <person name="Dyhrman S.T."/>
            <person name="Glockner G."/>
            <person name="John U."/>
            <person name="Richards T."/>
            <person name="Worden A.Z."/>
            <person name="Zhang X."/>
            <person name="Grigoriev I.V."/>
            <person name="Allen A.E."/>
            <person name="Bidle K."/>
            <person name="Borodovsky M."/>
            <person name="Bowler C."/>
            <person name="Brownlee C."/>
            <person name="Cock J.M."/>
            <person name="Elias M."/>
            <person name="Gladyshev V.N."/>
            <person name="Groth M."/>
            <person name="Guda C."/>
            <person name="Hadaegh A."/>
            <person name="Iglesias-Rodriguez M.D."/>
            <person name="Jenkins J."/>
            <person name="Jones B.M."/>
            <person name="Lawson T."/>
            <person name="Leese F."/>
            <person name="Lindquist E."/>
            <person name="Lobanov A."/>
            <person name="Lomsadze A."/>
            <person name="Malik S.B."/>
            <person name="Marsh M.E."/>
            <person name="Mackinder L."/>
            <person name="Mock T."/>
            <person name="Mueller-Roeber B."/>
            <person name="Pagarete A."/>
            <person name="Parker M."/>
            <person name="Probert I."/>
            <person name="Quesneville H."/>
            <person name="Raines C."/>
            <person name="Rensing S.A."/>
            <person name="Riano-Pachon D.M."/>
            <person name="Richier S."/>
            <person name="Rokitta S."/>
            <person name="Shiraiwa Y."/>
            <person name="Soanes D.M."/>
            <person name="van der Giezen M."/>
            <person name="Wahlund T.M."/>
            <person name="Williams B."/>
            <person name="Wilson W."/>
            <person name="Wolfe G."/>
            <person name="Wurch L.L."/>
        </authorList>
    </citation>
    <scope>NUCLEOTIDE SEQUENCE</scope>
</reference>
<dbReference type="EnsemblProtists" id="EOD19471">
    <property type="protein sequence ID" value="EOD19471"/>
    <property type="gene ID" value="EMIHUDRAFT_451113"/>
</dbReference>
<dbReference type="PANTHER" id="PTHR19288:SF46">
    <property type="entry name" value="HALOACID DEHALOGENASE-LIKE HYDROLASE DOMAIN-CONTAINING PROTEIN 2"/>
    <property type="match status" value="1"/>
</dbReference>
<dbReference type="Pfam" id="PF13344">
    <property type="entry name" value="Hydrolase_6"/>
    <property type="match status" value="1"/>
</dbReference>
<dbReference type="InterPro" id="IPR036412">
    <property type="entry name" value="HAD-like_sf"/>
</dbReference>
<dbReference type="Gene3D" id="3.40.50.1000">
    <property type="entry name" value="HAD superfamily/HAD-like"/>
    <property type="match status" value="3"/>
</dbReference>
<dbReference type="eggNOG" id="ENOG502SR5R">
    <property type="taxonomic scope" value="Eukaryota"/>
</dbReference>
<feature type="region of interest" description="Disordered" evidence="1">
    <location>
        <begin position="643"/>
        <end position="704"/>
    </location>
</feature>
<dbReference type="Proteomes" id="UP000013827">
    <property type="component" value="Unassembled WGS sequence"/>
</dbReference>
<dbReference type="KEGG" id="ehx:EMIHUDRAFT_451113"/>